<comment type="caution">
    <text evidence="1">The sequence shown here is derived from an EMBL/GenBank/DDBJ whole genome shotgun (WGS) entry which is preliminary data.</text>
</comment>
<dbReference type="Proteomes" id="UP000886501">
    <property type="component" value="Unassembled WGS sequence"/>
</dbReference>
<organism evidence="1 2">
    <name type="scientific">Thelephora ganbajun</name>
    <name type="common">Ganba fungus</name>
    <dbReference type="NCBI Taxonomy" id="370292"/>
    <lineage>
        <taxon>Eukaryota</taxon>
        <taxon>Fungi</taxon>
        <taxon>Dikarya</taxon>
        <taxon>Basidiomycota</taxon>
        <taxon>Agaricomycotina</taxon>
        <taxon>Agaricomycetes</taxon>
        <taxon>Thelephorales</taxon>
        <taxon>Thelephoraceae</taxon>
        <taxon>Thelephora</taxon>
    </lineage>
</organism>
<protein>
    <submittedName>
        <fullName evidence="1">Uncharacterized protein</fullName>
    </submittedName>
</protein>
<keyword evidence="2" id="KW-1185">Reference proteome</keyword>
<gene>
    <name evidence="1" type="ORF">BDM02DRAFT_3189356</name>
</gene>
<dbReference type="EMBL" id="MU118076">
    <property type="protein sequence ID" value="KAF9645840.1"/>
    <property type="molecule type" value="Genomic_DNA"/>
</dbReference>
<evidence type="ECO:0000313" key="2">
    <source>
        <dbReference type="Proteomes" id="UP000886501"/>
    </source>
</evidence>
<reference evidence="1" key="2">
    <citation type="journal article" date="2020" name="Nat. Commun.">
        <title>Large-scale genome sequencing of mycorrhizal fungi provides insights into the early evolution of symbiotic traits.</title>
        <authorList>
            <person name="Miyauchi S."/>
            <person name="Kiss E."/>
            <person name="Kuo A."/>
            <person name="Drula E."/>
            <person name="Kohler A."/>
            <person name="Sanchez-Garcia M."/>
            <person name="Morin E."/>
            <person name="Andreopoulos B."/>
            <person name="Barry K.W."/>
            <person name="Bonito G."/>
            <person name="Buee M."/>
            <person name="Carver A."/>
            <person name="Chen C."/>
            <person name="Cichocki N."/>
            <person name="Clum A."/>
            <person name="Culley D."/>
            <person name="Crous P.W."/>
            <person name="Fauchery L."/>
            <person name="Girlanda M."/>
            <person name="Hayes R.D."/>
            <person name="Keri Z."/>
            <person name="LaButti K."/>
            <person name="Lipzen A."/>
            <person name="Lombard V."/>
            <person name="Magnuson J."/>
            <person name="Maillard F."/>
            <person name="Murat C."/>
            <person name="Nolan M."/>
            <person name="Ohm R.A."/>
            <person name="Pangilinan J."/>
            <person name="Pereira M.F."/>
            <person name="Perotto S."/>
            <person name="Peter M."/>
            <person name="Pfister S."/>
            <person name="Riley R."/>
            <person name="Sitrit Y."/>
            <person name="Stielow J.B."/>
            <person name="Szollosi G."/>
            <person name="Zifcakova L."/>
            <person name="Stursova M."/>
            <person name="Spatafora J.W."/>
            <person name="Tedersoo L."/>
            <person name="Vaario L.M."/>
            <person name="Yamada A."/>
            <person name="Yan M."/>
            <person name="Wang P."/>
            <person name="Xu J."/>
            <person name="Bruns T."/>
            <person name="Baldrian P."/>
            <person name="Vilgalys R."/>
            <person name="Dunand C."/>
            <person name="Henrissat B."/>
            <person name="Grigoriev I.V."/>
            <person name="Hibbett D."/>
            <person name="Nagy L.G."/>
            <person name="Martin F.M."/>
        </authorList>
    </citation>
    <scope>NUCLEOTIDE SEQUENCE</scope>
    <source>
        <strain evidence="1">P2</strain>
    </source>
</reference>
<name>A0ACB6Z8W6_THEGA</name>
<accession>A0ACB6Z8W6</accession>
<sequence length="95" mass="10380">MGSNGFYTSKNKALDDQAFKKCLNGVLEYGGSFGARDLYPHQLAPHQIGSLQVDGKFPGADGTVPEGQGIVTTHLNECHELVEMLKEQLDEQEDD</sequence>
<evidence type="ECO:0000313" key="1">
    <source>
        <dbReference type="EMBL" id="KAF9645840.1"/>
    </source>
</evidence>
<proteinExistence type="predicted"/>
<reference evidence="1" key="1">
    <citation type="submission" date="2019-10" db="EMBL/GenBank/DDBJ databases">
        <authorList>
            <consortium name="DOE Joint Genome Institute"/>
            <person name="Kuo A."/>
            <person name="Miyauchi S."/>
            <person name="Kiss E."/>
            <person name="Drula E."/>
            <person name="Kohler A."/>
            <person name="Sanchez-Garcia M."/>
            <person name="Andreopoulos B."/>
            <person name="Barry K.W."/>
            <person name="Bonito G."/>
            <person name="Buee M."/>
            <person name="Carver A."/>
            <person name="Chen C."/>
            <person name="Cichocki N."/>
            <person name="Clum A."/>
            <person name="Culley D."/>
            <person name="Crous P.W."/>
            <person name="Fauchery L."/>
            <person name="Girlanda M."/>
            <person name="Hayes R."/>
            <person name="Keri Z."/>
            <person name="Labutti K."/>
            <person name="Lipzen A."/>
            <person name="Lombard V."/>
            <person name="Magnuson J."/>
            <person name="Maillard F."/>
            <person name="Morin E."/>
            <person name="Murat C."/>
            <person name="Nolan M."/>
            <person name="Ohm R."/>
            <person name="Pangilinan J."/>
            <person name="Pereira M."/>
            <person name="Perotto S."/>
            <person name="Peter M."/>
            <person name="Riley R."/>
            <person name="Sitrit Y."/>
            <person name="Stielow B."/>
            <person name="Szollosi G."/>
            <person name="Zifcakova L."/>
            <person name="Stursova M."/>
            <person name="Spatafora J.W."/>
            <person name="Tedersoo L."/>
            <person name="Vaario L.-M."/>
            <person name="Yamada A."/>
            <person name="Yan M."/>
            <person name="Wang P."/>
            <person name="Xu J."/>
            <person name="Bruns T."/>
            <person name="Baldrian P."/>
            <person name="Vilgalys R."/>
            <person name="Henrissat B."/>
            <person name="Grigoriev I.V."/>
            <person name="Hibbett D."/>
            <person name="Nagy L.G."/>
            <person name="Martin F.M."/>
        </authorList>
    </citation>
    <scope>NUCLEOTIDE SEQUENCE</scope>
    <source>
        <strain evidence="1">P2</strain>
    </source>
</reference>